<dbReference type="PROSITE" id="PS51082">
    <property type="entry name" value="WH2"/>
    <property type="match status" value="1"/>
</dbReference>
<gene>
    <name evidence="6" type="primary">LOC117238411</name>
</gene>
<dbReference type="GO" id="GO:0003779">
    <property type="term" value="F:actin binding"/>
    <property type="evidence" value="ECO:0007669"/>
    <property type="project" value="UniProtKB-KW"/>
</dbReference>
<dbReference type="Proteomes" id="UP000504631">
    <property type="component" value="Unplaced"/>
</dbReference>
<feature type="compositionally biased region" description="Polar residues" evidence="3">
    <location>
        <begin position="502"/>
        <end position="511"/>
    </location>
</feature>
<protein>
    <submittedName>
        <fullName evidence="6">WASH complex subunit 1-like</fullName>
    </submittedName>
</protein>
<dbReference type="GO" id="GO:0055037">
    <property type="term" value="C:recycling endosome"/>
    <property type="evidence" value="ECO:0007669"/>
    <property type="project" value="TreeGrafter"/>
</dbReference>
<dbReference type="GeneID" id="117238411"/>
<feature type="compositionally biased region" description="Pro residues" evidence="3">
    <location>
        <begin position="321"/>
        <end position="331"/>
    </location>
</feature>
<dbReference type="PANTHER" id="PTHR23331">
    <property type="entry name" value="CXYORF1"/>
    <property type="match status" value="1"/>
</dbReference>
<dbReference type="GO" id="GO:0042147">
    <property type="term" value="P:retrograde transport, endosome to Golgi"/>
    <property type="evidence" value="ECO:0007669"/>
    <property type="project" value="TreeGrafter"/>
</dbReference>
<dbReference type="InterPro" id="IPR028290">
    <property type="entry name" value="WASH1"/>
</dbReference>
<feature type="region of interest" description="Disordered" evidence="3">
    <location>
        <begin position="269"/>
        <end position="405"/>
    </location>
</feature>
<feature type="compositionally biased region" description="Acidic residues" evidence="3">
    <location>
        <begin position="512"/>
        <end position="521"/>
    </location>
</feature>
<dbReference type="InterPro" id="IPR003124">
    <property type="entry name" value="WH2_dom"/>
</dbReference>
<dbReference type="RefSeq" id="XP_033359179.1">
    <property type="nucleotide sequence ID" value="XM_033503288.1"/>
</dbReference>
<comment type="similarity">
    <text evidence="1">Belongs to the WASH1 family.</text>
</comment>
<dbReference type="GO" id="GO:0043015">
    <property type="term" value="F:gamma-tubulin binding"/>
    <property type="evidence" value="ECO:0007669"/>
    <property type="project" value="TreeGrafter"/>
</dbReference>
<proteinExistence type="inferred from homology"/>
<dbReference type="GO" id="GO:0032456">
    <property type="term" value="P:endocytic recycling"/>
    <property type="evidence" value="ECO:0007669"/>
    <property type="project" value="TreeGrafter"/>
</dbReference>
<evidence type="ECO:0000256" key="2">
    <source>
        <dbReference type="ARBA" id="ARBA00023203"/>
    </source>
</evidence>
<feature type="domain" description="WH2" evidence="4">
    <location>
        <begin position="417"/>
        <end position="439"/>
    </location>
</feature>
<name>A0A6J3L522_9HYME</name>
<feature type="compositionally biased region" description="Low complexity" evidence="3">
    <location>
        <begin position="333"/>
        <end position="359"/>
    </location>
</feature>
<dbReference type="KEGG" id="bvk:117238411"/>
<dbReference type="GO" id="GO:0006887">
    <property type="term" value="P:exocytosis"/>
    <property type="evidence" value="ECO:0007669"/>
    <property type="project" value="TreeGrafter"/>
</dbReference>
<evidence type="ECO:0000313" key="6">
    <source>
        <dbReference type="RefSeq" id="XP_033359179.1"/>
    </source>
</evidence>
<dbReference type="GO" id="GO:0034314">
    <property type="term" value="P:Arp2/3 complex-mediated actin nucleation"/>
    <property type="evidence" value="ECO:0007669"/>
    <property type="project" value="InterPro"/>
</dbReference>
<feature type="compositionally biased region" description="Basic and acidic residues" evidence="3">
    <location>
        <begin position="396"/>
        <end position="405"/>
    </location>
</feature>
<keyword evidence="5" id="KW-1185">Reference proteome</keyword>
<dbReference type="GO" id="GO:0043014">
    <property type="term" value="F:alpha-tubulin binding"/>
    <property type="evidence" value="ECO:0007669"/>
    <property type="project" value="InterPro"/>
</dbReference>
<organism evidence="5 6">
    <name type="scientific">Bombus vosnesenskii</name>
    <dbReference type="NCBI Taxonomy" id="207650"/>
    <lineage>
        <taxon>Eukaryota</taxon>
        <taxon>Metazoa</taxon>
        <taxon>Ecdysozoa</taxon>
        <taxon>Arthropoda</taxon>
        <taxon>Hexapoda</taxon>
        <taxon>Insecta</taxon>
        <taxon>Pterygota</taxon>
        <taxon>Neoptera</taxon>
        <taxon>Endopterygota</taxon>
        <taxon>Hymenoptera</taxon>
        <taxon>Apocrita</taxon>
        <taxon>Aculeata</taxon>
        <taxon>Apoidea</taxon>
        <taxon>Anthophila</taxon>
        <taxon>Apidae</taxon>
        <taxon>Bombus</taxon>
        <taxon>Pyrobombus</taxon>
    </lineage>
</organism>
<feature type="compositionally biased region" description="Polar residues" evidence="3">
    <location>
        <begin position="269"/>
        <end position="278"/>
    </location>
</feature>
<evidence type="ECO:0000256" key="3">
    <source>
        <dbReference type="SAM" id="MobiDB-lite"/>
    </source>
</evidence>
<keyword evidence="2" id="KW-0009">Actin-binding</keyword>
<dbReference type="PANTHER" id="PTHR23331:SF1">
    <property type="entry name" value="WASH COMPLEX SUBUNIT 1"/>
    <property type="match status" value="1"/>
</dbReference>
<sequence length="521" mass="57278">MPNRTEIGVIPDNLRHEETIVQIAEALDNLDSAVNYIFESIDKRLFQNGQRLSNVKDRATKLQDRLKYLQTNLNLKAVKMFSAARYPASHTYKEYELAIPPQCDDINKIPKVYKCSVPIRDIPETYLSSNCKTEDGQYVSNNNLQEKLQFYHVRSKSNKELYTDNNEVTFPFELSSINSLLFSSMDNPYKISTKQTSHKLNDKQQIEDAPDSIIQPWLSSEMDLSSSYLYTPTLGEVPQINVPLILPDLPGIVDDEKFVLDFNSQSPIAPSSAVTTPTVRLDLPTPTSTIDEKDSSTKHDRTIPNLPGFADTDFSKDSTEPAPPPPPPPPLIASDTSTSASSNSKTDSRSSLVSSLLDPSIPPPPPPPLPPPPLSPPPPPPPLPPAESKTTIPESQTKDSDKKKIVKDLNKAIKSDVRSNLMEAIRNAGGIGRAKLRHTVPPEEKEGNRWSSASVGGDLMADLHAKLALRRKGIAGSGGSALERMSSLIPPPPKPSDAVASDRNSATSEYDSQPDTDDWDE</sequence>
<feature type="region of interest" description="Disordered" evidence="3">
    <location>
        <begin position="434"/>
        <end position="455"/>
    </location>
</feature>
<accession>A0A6J3L522</accession>
<dbReference type="Pfam" id="PF11945">
    <property type="entry name" value="WASH_WAHD"/>
    <property type="match status" value="1"/>
</dbReference>
<dbReference type="GO" id="GO:0071203">
    <property type="term" value="C:WASH complex"/>
    <property type="evidence" value="ECO:0007669"/>
    <property type="project" value="InterPro"/>
</dbReference>
<feature type="compositionally biased region" description="Basic and acidic residues" evidence="3">
    <location>
        <begin position="290"/>
        <end position="302"/>
    </location>
</feature>
<reference evidence="6" key="1">
    <citation type="submission" date="2025-08" db="UniProtKB">
        <authorList>
            <consortium name="RefSeq"/>
        </authorList>
    </citation>
    <scope>IDENTIFICATION</scope>
    <source>
        <tissue evidence="6">Muscle</tissue>
    </source>
</reference>
<feature type="region of interest" description="Disordered" evidence="3">
    <location>
        <begin position="477"/>
        <end position="521"/>
    </location>
</feature>
<feature type="compositionally biased region" description="Pro residues" evidence="3">
    <location>
        <begin position="360"/>
        <end position="385"/>
    </location>
</feature>
<evidence type="ECO:0000313" key="5">
    <source>
        <dbReference type="Proteomes" id="UP000504631"/>
    </source>
</evidence>
<dbReference type="GO" id="GO:0005769">
    <property type="term" value="C:early endosome"/>
    <property type="evidence" value="ECO:0007669"/>
    <property type="project" value="InterPro"/>
</dbReference>
<evidence type="ECO:0000256" key="1">
    <source>
        <dbReference type="ARBA" id="ARBA00005602"/>
    </source>
</evidence>
<dbReference type="AlphaFoldDB" id="A0A6J3L522"/>
<evidence type="ECO:0000259" key="4">
    <source>
        <dbReference type="PROSITE" id="PS51082"/>
    </source>
</evidence>
<dbReference type="InterPro" id="IPR021854">
    <property type="entry name" value="WASH1_WAHD"/>
</dbReference>
<dbReference type="GO" id="GO:0005829">
    <property type="term" value="C:cytosol"/>
    <property type="evidence" value="ECO:0007669"/>
    <property type="project" value="GOC"/>
</dbReference>